<organism evidence="1 2">
    <name type="scientific">Oxalicibacterium solurbis</name>
    <dbReference type="NCBI Taxonomy" id="69280"/>
    <lineage>
        <taxon>Bacteria</taxon>
        <taxon>Pseudomonadati</taxon>
        <taxon>Pseudomonadota</taxon>
        <taxon>Betaproteobacteria</taxon>
        <taxon>Burkholderiales</taxon>
        <taxon>Oxalobacteraceae</taxon>
        <taxon>Oxalicibacterium</taxon>
    </lineage>
</organism>
<dbReference type="EMBL" id="BMDP01000001">
    <property type="protein sequence ID" value="GGI52859.1"/>
    <property type="molecule type" value="Genomic_DNA"/>
</dbReference>
<name>A0A8J3B0X1_9BURK</name>
<accession>A0A8J3B0X1</accession>
<dbReference type="Proteomes" id="UP000627205">
    <property type="component" value="Unassembled WGS sequence"/>
</dbReference>
<evidence type="ECO:0000313" key="1">
    <source>
        <dbReference type="EMBL" id="GGI52859.1"/>
    </source>
</evidence>
<sequence>MTNAGTIARRQPDSDGLDFDALRATGIALLQQLCGETWTDYNLHDPGVTILEQLCYGLTDLAYRSGFEPQDYLTGPDGRIDYAAQGLYMPEDILPVQPITENDYRKIIYDAVPQIDDLWLERLPADGKRPRGLYTLRVLLDETFTQPASDAQREAVRQRIRATYSAHRNLGEDLEDVVIVDTAPYFLTGEIELEGFCNPAEVYARIFFACERCISSGFYVHRYEDVFAAGVDLDKLFLGPLTRHGHIDDERISSAQRTVTLVDLIGLIQQIDGVRQVHELGLVDAQGQPAESLSFDPSASVCPRLQFPANADQDLLHLVFGRNAGAALAPEDDEARRLRKERRTDLLSEARDELVQLQFGFRAFRNSRQTFSQFIPVPEGQRRDLADYYSVQHHFPAIYGINRHGVPDSAPARRKAEAAQLKAYLYLPEQLMADYLQNLQEMRRMFSIEDGMRQSYFTQYIGNDSLSGIEALYAQDRAHTTEALAAVRRQHDNAADRRSRALDYMLAIYGEQFTQKSLNRFSYESEAQRPWWLAEKKLAFLKNIVDISARRATGFDYLRPAWESDNIAGLQRKVGVLLGIEEVGRFRRLGQVLQQRNLRLLPDKVFDRSTKQLNESRDARPVPRIDPSFAENEETSSLFNGIVLGESVFRHGIDTGNYVLIPEEGQRIAVCFKPHRDARPWLLATAPDYEKAKRCAWQMSRELTALNAASEGLHIVEHVLLRPRGAPADASLSEADSDFFTHRISVVFPGWTARFHDSEFRKLAEETVCMNAPAHLLPEFYWLDHVQLCDFESRLHGWLHALRSPQQDDATIDTASAALRAFLRRHVRTERDYWV</sequence>
<reference evidence="1" key="1">
    <citation type="journal article" date="2014" name="Int. J. Syst. Evol. Microbiol.">
        <title>Complete genome sequence of Corynebacterium casei LMG S-19264T (=DSM 44701T), isolated from a smear-ripened cheese.</title>
        <authorList>
            <consortium name="US DOE Joint Genome Institute (JGI-PGF)"/>
            <person name="Walter F."/>
            <person name="Albersmeier A."/>
            <person name="Kalinowski J."/>
            <person name="Ruckert C."/>
        </authorList>
    </citation>
    <scope>NUCLEOTIDE SEQUENCE</scope>
    <source>
        <strain evidence="1">CCM 7664</strain>
    </source>
</reference>
<dbReference type="RefSeq" id="WP_188418907.1">
    <property type="nucleotide sequence ID" value="NZ_BMDP01000001.1"/>
</dbReference>
<proteinExistence type="predicted"/>
<keyword evidence="2" id="KW-1185">Reference proteome</keyword>
<reference evidence="1" key="2">
    <citation type="submission" date="2020-09" db="EMBL/GenBank/DDBJ databases">
        <authorList>
            <person name="Sun Q."/>
            <person name="Sedlacek I."/>
        </authorList>
    </citation>
    <scope>NUCLEOTIDE SEQUENCE</scope>
    <source>
        <strain evidence="1">CCM 7664</strain>
    </source>
</reference>
<protein>
    <submittedName>
        <fullName evidence="1">Uncharacterized protein</fullName>
    </submittedName>
</protein>
<evidence type="ECO:0000313" key="2">
    <source>
        <dbReference type="Proteomes" id="UP000627205"/>
    </source>
</evidence>
<gene>
    <name evidence="1" type="ORF">GCM10011430_00330</name>
</gene>
<comment type="caution">
    <text evidence="1">The sequence shown here is derived from an EMBL/GenBank/DDBJ whole genome shotgun (WGS) entry which is preliminary data.</text>
</comment>
<dbReference type="AlphaFoldDB" id="A0A8J3B0X1"/>